<dbReference type="InterPro" id="IPR036458">
    <property type="entry name" value="Na:dicarbo_symporter_sf"/>
</dbReference>
<reference evidence="10" key="1">
    <citation type="journal article" date="2016" name="Gigascience">
        <title>De novo construction of an expanded transcriptome assembly for the western tarnished plant bug, Lygus hesperus.</title>
        <authorList>
            <person name="Tassone E.E."/>
            <person name="Geib S.M."/>
            <person name="Hall B."/>
            <person name="Fabrick J.A."/>
            <person name="Brent C.S."/>
            <person name="Hull J.J."/>
        </authorList>
    </citation>
    <scope>NUCLEOTIDE SEQUENCE</scope>
</reference>
<evidence type="ECO:0000256" key="6">
    <source>
        <dbReference type="ARBA" id="ARBA00022989"/>
    </source>
</evidence>
<evidence type="ECO:0000256" key="7">
    <source>
        <dbReference type="ARBA" id="ARBA00023136"/>
    </source>
</evidence>
<protein>
    <recommendedName>
        <fullName evidence="9">Amino acid transporter</fullName>
    </recommendedName>
</protein>
<evidence type="ECO:0000256" key="2">
    <source>
        <dbReference type="ARBA" id="ARBA00006148"/>
    </source>
</evidence>
<dbReference type="Pfam" id="PF00375">
    <property type="entry name" value="SDF"/>
    <property type="match status" value="1"/>
</dbReference>
<evidence type="ECO:0000256" key="1">
    <source>
        <dbReference type="ARBA" id="ARBA00004141"/>
    </source>
</evidence>
<feature type="transmembrane region" description="Helical" evidence="9">
    <location>
        <begin position="48"/>
        <end position="66"/>
    </location>
</feature>
<keyword evidence="6 9" id="KW-1133">Transmembrane helix</keyword>
<evidence type="ECO:0000256" key="8">
    <source>
        <dbReference type="ARBA" id="ARBA00023180"/>
    </source>
</evidence>
<dbReference type="SUPFAM" id="SSF118215">
    <property type="entry name" value="Proton glutamate symport protein"/>
    <property type="match status" value="1"/>
</dbReference>
<dbReference type="GO" id="GO:0015501">
    <property type="term" value="F:glutamate:sodium symporter activity"/>
    <property type="evidence" value="ECO:0007669"/>
    <property type="project" value="TreeGrafter"/>
</dbReference>
<dbReference type="PROSITE" id="PS00713">
    <property type="entry name" value="NA_DICARBOXYL_SYMP_1"/>
    <property type="match status" value="1"/>
</dbReference>
<feature type="transmembrane region" description="Helical" evidence="9">
    <location>
        <begin position="368"/>
        <end position="395"/>
    </location>
</feature>
<dbReference type="InterPro" id="IPR050746">
    <property type="entry name" value="DAACS"/>
</dbReference>
<dbReference type="InterPro" id="IPR001991">
    <property type="entry name" value="Na-dicarboxylate_symporter"/>
</dbReference>
<comment type="subcellular location">
    <subcellularLocation>
        <location evidence="1 9">Membrane</location>
        <topology evidence="1 9">Multi-pass membrane protein</topology>
    </subcellularLocation>
</comment>
<keyword evidence="7 9" id="KW-0472">Membrane</keyword>
<dbReference type="PRINTS" id="PR00173">
    <property type="entry name" value="EDTRNSPORT"/>
</dbReference>
<feature type="transmembrane region" description="Helical" evidence="9">
    <location>
        <begin position="202"/>
        <end position="226"/>
    </location>
</feature>
<feature type="transmembrane region" description="Helical" evidence="9">
    <location>
        <begin position="415"/>
        <end position="438"/>
    </location>
</feature>
<dbReference type="GO" id="GO:0005886">
    <property type="term" value="C:plasma membrane"/>
    <property type="evidence" value="ECO:0007669"/>
    <property type="project" value="TreeGrafter"/>
</dbReference>
<sequence length="607" mass="65893">MEEERTWRDDRRLRRWQSSGSGWSDGNRLSGTTLDCRFESASRLSHRFSGFVFGFLGLSFLVKLPLQSAISALKKSSVDRRMASEEDSELTSFNLPNKTAVVDKSSYTPKSAETPWTQNELEKLYDRTEVVRMEEPGRTEGEGKGGSSGATGIFATMKKNLLPVLTVMAVVGGVSMGFILRTTSSSKWTPREVMYIQFPGDLFLRMLKGLIIPLLVASVTAAIGSLDFSLSKKIGGRAVLYYVSTTLLAVIEGIILVLLIKPGSRVSDVLKEDRKGSVMSRPVTTADTLLDLVRNLFPPNLVQSCIAQYRTVIIPPKEINETNSDIKLWDFTGEYTGSSNVLGLVVFSVVQGIAIAQMGKVGKPLQDFYTALGEAMMLITNWVIWLSPIGVFFLVAAKVLEAESFAVMVGQMGMYFLTVMVGLILHGFIVVPLIYVVCVKKMPIKFIANMGQAIITAFATGSSSATLSVSMGCLEEKNGIDTRVSRFVMPIGATINMDGTALYEAVAVIFISQVRHLSLSLTQIISVSITATMASIGAASIPQAGLVTMVMVLDTVGLPAEDVSLIFAVDWLLDRFRTTVNVLGDAIGAGVVAHLSQKELAQLPTIN</sequence>
<dbReference type="GO" id="GO:0015175">
    <property type="term" value="F:neutral L-amino acid transmembrane transporter activity"/>
    <property type="evidence" value="ECO:0007669"/>
    <property type="project" value="TreeGrafter"/>
</dbReference>
<name>A0A146KLQ5_LYGHE</name>
<evidence type="ECO:0000256" key="9">
    <source>
        <dbReference type="RuleBase" id="RU361216"/>
    </source>
</evidence>
<keyword evidence="4 9" id="KW-0812">Transmembrane</keyword>
<dbReference type="PANTHER" id="PTHR11958">
    <property type="entry name" value="SODIUM/DICARBOXYLATE SYMPORTER-RELATED"/>
    <property type="match status" value="1"/>
</dbReference>
<feature type="transmembrane region" description="Helical" evidence="9">
    <location>
        <begin position="161"/>
        <end position="182"/>
    </location>
</feature>
<keyword evidence="5 9" id="KW-0769">Symport</keyword>
<gene>
    <name evidence="10" type="primary">SLC1A1_1</name>
    <name evidence="10" type="ORF">g.67935</name>
</gene>
<accession>A0A146KLQ5</accession>
<feature type="transmembrane region" description="Helical" evidence="9">
    <location>
        <begin position="238"/>
        <end position="260"/>
    </location>
</feature>
<keyword evidence="3 9" id="KW-0813">Transport</keyword>
<evidence type="ECO:0000256" key="4">
    <source>
        <dbReference type="ARBA" id="ARBA00022692"/>
    </source>
</evidence>
<dbReference type="GO" id="GO:0005313">
    <property type="term" value="F:L-glutamate transmembrane transporter activity"/>
    <property type="evidence" value="ECO:0007669"/>
    <property type="project" value="TreeGrafter"/>
</dbReference>
<evidence type="ECO:0000313" key="10">
    <source>
        <dbReference type="EMBL" id="JAP97482.1"/>
    </source>
</evidence>
<dbReference type="Gene3D" id="1.10.3860.10">
    <property type="entry name" value="Sodium:dicarboxylate symporter"/>
    <property type="match status" value="1"/>
</dbReference>
<dbReference type="PROSITE" id="PS00714">
    <property type="entry name" value="NA_DICARBOXYL_SYMP_2"/>
    <property type="match status" value="1"/>
</dbReference>
<dbReference type="AlphaFoldDB" id="A0A146KLQ5"/>
<comment type="similarity">
    <text evidence="2 9">Belongs to the dicarboxylate/amino acid:cation symporter (DAACS) (TC 2.A.23) family.</text>
</comment>
<feature type="transmembrane region" description="Helical" evidence="9">
    <location>
        <begin position="337"/>
        <end position="356"/>
    </location>
</feature>
<evidence type="ECO:0000256" key="5">
    <source>
        <dbReference type="ARBA" id="ARBA00022847"/>
    </source>
</evidence>
<keyword evidence="8" id="KW-0325">Glycoprotein</keyword>
<dbReference type="InterPro" id="IPR018107">
    <property type="entry name" value="Na-dicarboxylate_symporter_CS"/>
</dbReference>
<dbReference type="EMBL" id="GDHC01021146">
    <property type="protein sequence ID" value="JAP97482.1"/>
    <property type="molecule type" value="Transcribed_RNA"/>
</dbReference>
<organism evidence="10">
    <name type="scientific">Lygus hesperus</name>
    <name type="common">Western plant bug</name>
    <dbReference type="NCBI Taxonomy" id="30085"/>
    <lineage>
        <taxon>Eukaryota</taxon>
        <taxon>Metazoa</taxon>
        <taxon>Ecdysozoa</taxon>
        <taxon>Arthropoda</taxon>
        <taxon>Hexapoda</taxon>
        <taxon>Insecta</taxon>
        <taxon>Pterygota</taxon>
        <taxon>Neoptera</taxon>
        <taxon>Paraneoptera</taxon>
        <taxon>Hemiptera</taxon>
        <taxon>Heteroptera</taxon>
        <taxon>Panheteroptera</taxon>
        <taxon>Cimicomorpha</taxon>
        <taxon>Miridae</taxon>
        <taxon>Mirini</taxon>
        <taxon>Lygus</taxon>
    </lineage>
</organism>
<proteinExistence type="inferred from homology"/>
<evidence type="ECO:0000256" key="3">
    <source>
        <dbReference type="ARBA" id="ARBA00022448"/>
    </source>
</evidence>
<dbReference type="PANTHER" id="PTHR11958:SF63">
    <property type="entry name" value="AMINO ACID TRANSPORTER"/>
    <property type="match status" value="1"/>
</dbReference>